<dbReference type="InterPro" id="IPR000608">
    <property type="entry name" value="UBC"/>
</dbReference>
<accession>A0A0C3NH02</accession>
<feature type="domain" description="UBC core" evidence="2">
    <location>
        <begin position="2"/>
        <end position="157"/>
    </location>
</feature>
<evidence type="ECO:0000313" key="3">
    <source>
        <dbReference type="EMBL" id="KIP04064.1"/>
    </source>
</evidence>
<evidence type="ECO:0000256" key="1">
    <source>
        <dbReference type="ARBA" id="ARBA00022786"/>
    </source>
</evidence>
<dbReference type="Gene3D" id="3.10.110.10">
    <property type="entry name" value="Ubiquitin Conjugating Enzyme"/>
    <property type="match status" value="1"/>
</dbReference>
<gene>
    <name evidence="3" type="ORF">PHLGIDRAFT_110093</name>
</gene>
<evidence type="ECO:0000259" key="2">
    <source>
        <dbReference type="PROSITE" id="PS50127"/>
    </source>
</evidence>
<dbReference type="HOGENOM" id="CLU_1310526_0_0_1"/>
<dbReference type="InterPro" id="IPR050113">
    <property type="entry name" value="Ub_conjugating_enzyme"/>
</dbReference>
<keyword evidence="1" id="KW-0833">Ubl conjugation pathway</keyword>
<dbReference type="SUPFAM" id="SSF54495">
    <property type="entry name" value="UBC-like"/>
    <property type="match status" value="1"/>
</dbReference>
<dbReference type="CDD" id="cd23808">
    <property type="entry name" value="UBCc_UBE2W"/>
    <property type="match status" value="1"/>
</dbReference>
<dbReference type="SMART" id="SM00212">
    <property type="entry name" value="UBCc"/>
    <property type="match status" value="1"/>
</dbReference>
<evidence type="ECO:0000313" key="4">
    <source>
        <dbReference type="Proteomes" id="UP000053257"/>
    </source>
</evidence>
<sequence>MAVSRRLQKELRDLQTQGTPIGIVLLQADDFQTWKLSIEVLGNTLYQGEKFALRFQFDSSYPITPPAVTFVADGEYNAPMHPHVYSNGHICASILGNEWSPVLTVAAVCITLQSMLASCKVSCSPPDDQRYVLHAPADPRKVRSVRNVLWTLQLMHTPDPLGFPWSVYLSRGVVYPNLTLSLFDCRLQTTSTPAASKPCPMLTLSQCIIP</sequence>
<dbReference type="EMBL" id="KN840588">
    <property type="protein sequence ID" value="KIP04064.1"/>
    <property type="molecule type" value="Genomic_DNA"/>
</dbReference>
<dbReference type="FunFam" id="3.10.110.10:FF:000072">
    <property type="entry name" value="Ubiquitin-conjugating enzyme E2 W"/>
    <property type="match status" value="1"/>
</dbReference>
<dbReference type="OrthoDB" id="406833at2759"/>
<dbReference type="STRING" id="745531.A0A0C3NH02"/>
<dbReference type="PANTHER" id="PTHR24067">
    <property type="entry name" value="UBIQUITIN-CONJUGATING ENZYME E2"/>
    <property type="match status" value="1"/>
</dbReference>
<reference evidence="3 4" key="1">
    <citation type="journal article" date="2014" name="PLoS Genet.">
        <title>Analysis of the Phlebiopsis gigantea genome, transcriptome and secretome provides insight into its pioneer colonization strategies of wood.</title>
        <authorList>
            <person name="Hori C."/>
            <person name="Ishida T."/>
            <person name="Igarashi K."/>
            <person name="Samejima M."/>
            <person name="Suzuki H."/>
            <person name="Master E."/>
            <person name="Ferreira P."/>
            <person name="Ruiz-Duenas F.J."/>
            <person name="Held B."/>
            <person name="Canessa P."/>
            <person name="Larrondo L.F."/>
            <person name="Schmoll M."/>
            <person name="Druzhinina I.S."/>
            <person name="Kubicek C.P."/>
            <person name="Gaskell J.A."/>
            <person name="Kersten P."/>
            <person name="St John F."/>
            <person name="Glasner J."/>
            <person name="Sabat G."/>
            <person name="Splinter BonDurant S."/>
            <person name="Syed K."/>
            <person name="Yadav J."/>
            <person name="Mgbeahuruike A.C."/>
            <person name="Kovalchuk A."/>
            <person name="Asiegbu F.O."/>
            <person name="Lackner G."/>
            <person name="Hoffmeister D."/>
            <person name="Rencoret J."/>
            <person name="Gutierrez A."/>
            <person name="Sun H."/>
            <person name="Lindquist E."/>
            <person name="Barry K."/>
            <person name="Riley R."/>
            <person name="Grigoriev I.V."/>
            <person name="Henrissat B."/>
            <person name="Kues U."/>
            <person name="Berka R.M."/>
            <person name="Martinez A.T."/>
            <person name="Covert S.F."/>
            <person name="Blanchette R.A."/>
            <person name="Cullen D."/>
        </authorList>
    </citation>
    <scope>NUCLEOTIDE SEQUENCE [LARGE SCALE GENOMIC DNA]</scope>
    <source>
        <strain evidence="3 4">11061_1 CR5-6</strain>
    </source>
</reference>
<keyword evidence="4" id="KW-1185">Reference proteome</keyword>
<organism evidence="3 4">
    <name type="scientific">Phlebiopsis gigantea (strain 11061_1 CR5-6)</name>
    <name type="common">White-rot fungus</name>
    <name type="synonym">Peniophora gigantea</name>
    <dbReference type="NCBI Taxonomy" id="745531"/>
    <lineage>
        <taxon>Eukaryota</taxon>
        <taxon>Fungi</taxon>
        <taxon>Dikarya</taxon>
        <taxon>Basidiomycota</taxon>
        <taxon>Agaricomycotina</taxon>
        <taxon>Agaricomycetes</taxon>
        <taxon>Polyporales</taxon>
        <taxon>Phanerochaetaceae</taxon>
        <taxon>Phlebiopsis</taxon>
    </lineage>
</organism>
<dbReference type="Proteomes" id="UP000053257">
    <property type="component" value="Unassembled WGS sequence"/>
</dbReference>
<dbReference type="PROSITE" id="PS50127">
    <property type="entry name" value="UBC_2"/>
    <property type="match status" value="1"/>
</dbReference>
<name>A0A0C3NH02_PHLG1</name>
<dbReference type="Pfam" id="PF00179">
    <property type="entry name" value="UQ_con"/>
    <property type="match status" value="1"/>
</dbReference>
<protein>
    <recommendedName>
        <fullName evidence="2">UBC core domain-containing protein</fullName>
    </recommendedName>
</protein>
<dbReference type="AlphaFoldDB" id="A0A0C3NH02"/>
<proteinExistence type="predicted"/>
<dbReference type="InterPro" id="IPR016135">
    <property type="entry name" value="UBQ-conjugating_enzyme/RWD"/>
</dbReference>